<evidence type="ECO:0000256" key="6">
    <source>
        <dbReference type="ARBA" id="ARBA00023157"/>
    </source>
</evidence>
<dbReference type="InterPro" id="IPR010884">
    <property type="entry name" value="6_CYS_dom"/>
</dbReference>
<evidence type="ECO:0000313" key="9">
    <source>
        <dbReference type="EMBL" id="CDR94162.1"/>
    </source>
</evidence>
<evidence type="ECO:0000256" key="4">
    <source>
        <dbReference type="ARBA" id="ARBA00022729"/>
    </source>
</evidence>
<evidence type="ECO:0000256" key="3">
    <source>
        <dbReference type="ARBA" id="ARBA00022475"/>
    </source>
</evidence>
<dbReference type="RefSeq" id="XP_012766348.1">
    <property type="nucleotide sequence ID" value="XM_012910894.1"/>
</dbReference>
<dbReference type="OrthoDB" id="365660at2759"/>
<dbReference type="VEuPathDB" id="PiroplasmaDB:BBBOND_0104710"/>
<dbReference type="Gene3D" id="2.60.40.2860">
    <property type="match status" value="1"/>
</dbReference>
<evidence type="ECO:0000256" key="7">
    <source>
        <dbReference type="ARBA" id="ARBA00023180"/>
    </source>
</evidence>
<dbReference type="KEGG" id="bbig:BBBOND_0104710"/>
<dbReference type="Pfam" id="PF07422">
    <property type="entry name" value="s48_45"/>
    <property type="match status" value="1"/>
</dbReference>
<gene>
    <name evidence="9" type="ORF">BBBOND_0104710</name>
</gene>
<evidence type="ECO:0000259" key="8">
    <source>
        <dbReference type="PROSITE" id="PS51701"/>
    </source>
</evidence>
<keyword evidence="6" id="KW-1015">Disulfide bond</keyword>
<dbReference type="AlphaFoldDB" id="A0A061D214"/>
<protein>
    <recommendedName>
        <fullName evidence="8">6-Cys domain-containing protein</fullName>
    </recommendedName>
</protein>
<comment type="subcellular location">
    <subcellularLocation>
        <location evidence="1">Cell membrane</location>
    </subcellularLocation>
    <subcellularLocation>
        <location evidence="2">Cell surface</location>
    </subcellularLocation>
</comment>
<proteinExistence type="predicted"/>
<dbReference type="InterPro" id="IPR038160">
    <property type="entry name" value="6_CYS_dom_sf"/>
</dbReference>
<reference evidence="10" key="1">
    <citation type="journal article" date="2014" name="Nucleic Acids Res.">
        <title>The evolutionary dynamics of variant antigen genes in Babesia reveal a history of genomic innovation underlying host-parasite interaction.</title>
        <authorList>
            <person name="Jackson A.P."/>
            <person name="Otto T.D."/>
            <person name="Darby A."/>
            <person name="Ramaprasad A."/>
            <person name="Xia D."/>
            <person name="Echaide I.E."/>
            <person name="Farber M."/>
            <person name="Gahlot S."/>
            <person name="Gamble J."/>
            <person name="Gupta D."/>
            <person name="Gupta Y."/>
            <person name="Jackson L."/>
            <person name="Malandrin L."/>
            <person name="Malas T.B."/>
            <person name="Moussa E."/>
            <person name="Nair M."/>
            <person name="Reid A.J."/>
            <person name="Sanders M."/>
            <person name="Sharma J."/>
            <person name="Tracey A."/>
            <person name="Quail M.A."/>
            <person name="Weir W."/>
            <person name="Wastling J.M."/>
            <person name="Hall N."/>
            <person name="Willadsen P."/>
            <person name="Lingelbach K."/>
            <person name="Shiels B."/>
            <person name="Tait A."/>
            <person name="Berriman M."/>
            <person name="Allred D.R."/>
            <person name="Pain A."/>
        </authorList>
    </citation>
    <scope>NUCLEOTIDE SEQUENCE [LARGE SCALE GENOMIC DNA]</scope>
    <source>
        <strain evidence="10">Bond</strain>
    </source>
</reference>
<keyword evidence="5" id="KW-0472">Membrane</keyword>
<accession>A0A061D214</accession>
<evidence type="ECO:0000256" key="5">
    <source>
        <dbReference type="ARBA" id="ARBA00023136"/>
    </source>
</evidence>
<dbReference type="GeneID" id="24562703"/>
<organism evidence="9 10">
    <name type="scientific">Babesia bigemina</name>
    <dbReference type="NCBI Taxonomy" id="5866"/>
    <lineage>
        <taxon>Eukaryota</taxon>
        <taxon>Sar</taxon>
        <taxon>Alveolata</taxon>
        <taxon>Apicomplexa</taxon>
        <taxon>Aconoidasida</taxon>
        <taxon>Piroplasmida</taxon>
        <taxon>Babesiidae</taxon>
        <taxon>Babesia</taxon>
    </lineage>
</organism>
<keyword evidence="3" id="KW-1003">Cell membrane</keyword>
<dbReference type="GO" id="GO:0005886">
    <property type="term" value="C:plasma membrane"/>
    <property type="evidence" value="ECO:0007669"/>
    <property type="project" value="UniProtKB-SubCell"/>
</dbReference>
<sequence length="958" mass="108542">MAQCMRVQLAICAIVLQLIGFIGAVEYGFINNMSSLGANPLVVYHINMDEIGIATLTCPRQVNGTEYVWNPQPTADHDVSLKTYVIEDGKFHFVPFSKVVVTEAPRPYVRKVSKESQTDLHIDLMDDDIYAITEERLVFICGPRDLVLTDALQGQLARLPEIYETDIYSWDSTTPLIEEIAKIGISLGVIFLHRGLNHQLLQGCGSRPSKLFARDNDVTVDPITGTRSCVVDPMSTLRTGFVCKGRIEPNDCMKYLLYEDRVVTAPRPYSYRYFNTHKPWVVARYFNDVALPRFNGECRCIDPKTGHVKARMEIRWKTEYVCDIASMIVRNRLKPISGPWCSVMLHPGATLTIKLPKQTDKSAATGEEYEEDVDDIDYDPSTVPFSQLPSTHAYESEFKPDTELTLRQIQTIYDINDYDEIVTNKAFTGDVLEVDISQMERGEVKLKYHTGRPLALRSGYNSFLYHWTFISRNEYVLEKIRAVVNVSFAPTYRYNIIGCDRWRPGMFDPANDVGSLTIRNMRNGIGKIAEWLLDVMSGEEQAGIQCQPNEELFPNNCESTGYDLSSNQVAPFPTSVRNVTLYPVRGFQVFEMSFQNVPVSHACSCVDEHGYETSRLILRSNRREEYEYTVSREEANQRLLPYSLLPWTEVAFLHGDRTPMQSIKLHNTPHRPMKLHSGTVLSMRCVMYHALYNGENNAAAMPTWLPDYPGFNHYKIYTTAEGDRLIKRPHDESIAGTRRGFQVTLSEYTEEYSDLLIKSNSGSILVSRDPDHSEYVPMTFVCGKEISESDFDQSNDNAAAAAIPPPVALLEEYTWNVVQIDVEMTDPYMQGCGITDSRDTLFKPETPKLYSSIIRHPRGCKIDIQTAGEAAFYCPAPYVLDPPNCFDQVSVNGEVKNLSDISQSLVASRTKHFVTLRFDSELIGPGEKLRQTPPLECRCVTVKGIVLSTIQIGNYYNK</sequence>
<dbReference type="PROSITE" id="PS51701">
    <property type="entry name" value="6_CYS"/>
    <property type="match status" value="1"/>
</dbReference>
<keyword evidence="10" id="KW-1185">Reference proteome</keyword>
<dbReference type="Proteomes" id="UP000033188">
    <property type="component" value="Chromosome 1"/>
</dbReference>
<evidence type="ECO:0000256" key="1">
    <source>
        <dbReference type="ARBA" id="ARBA00004236"/>
    </source>
</evidence>
<feature type="domain" description="6-Cys" evidence="8">
    <location>
        <begin position="828"/>
        <end position="958"/>
    </location>
</feature>
<dbReference type="GO" id="GO:0009986">
    <property type="term" value="C:cell surface"/>
    <property type="evidence" value="ECO:0007669"/>
    <property type="project" value="UniProtKB-SubCell"/>
</dbReference>
<evidence type="ECO:0000256" key="2">
    <source>
        <dbReference type="ARBA" id="ARBA00004241"/>
    </source>
</evidence>
<name>A0A061D214_BABBI</name>
<dbReference type="EMBL" id="LK391707">
    <property type="protein sequence ID" value="CDR94162.1"/>
    <property type="molecule type" value="Genomic_DNA"/>
</dbReference>
<keyword evidence="7" id="KW-0325">Glycoprotein</keyword>
<keyword evidence="4" id="KW-0732">Signal</keyword>
<evidence type="ECO:0000313" key="10">
    <source>
        <dbReference type="Proteomes" id="UP000033188"/>
    </source>
</evidence>